<feature type="domain" description="MUN" evidence="1">
    <location>
        <begin position="119"/>
        <end position="164"/>
    </location>
</feature>
<feature type="domain" description="MUN" evidence="1">
    <location>
        <begin position="1"/>
        <end position="87"/>
    </location>
</feature>
<organism evidence="2 3">
    <name type="scientific">Muraenolepis orangiensis</name>
    <name type="common">Patagonian moray cod</name>
    <dbReference type="NCBI Taxonomy" id="630683"/>
    <lineage>
        <taxon>Eukaryota</taxon>
        <taxon>Metazoa</taxon>
        <taxon>Chordata</taxon>
        <taxon>Craniata</taxon>
        <taxon>Vertebrata</taxon>
        <taxon>Euteleostomi</taxon>
        <taxon>Actinopterygii</taxon>
        <taxon>Neopterygii</taxon>
        <taxon>Teleostei</taxon>
        <taxon>Neoteleostei</taxon>
        <taxon>Acanthomorphata</taxon>
        <taxon>Zeiogadaria</taxon>
        <taxon>Gadariae</taxon>
        <taxon>Gadiformes</taxon>
        <taxon>Muraenolepidoidei</taxon>
        <taxon>Muraenolepididae</taxon>
        <taxon>Muraenolepis</taxon>
    </lineage>
</organism>
<sequence length="216" mass="24332">MASDMTDACVKRTKAAFDGGLQRLAARGVELRVSVPLVSMFNVLIEARTRSPALCVLEGEGQQQYHARADLLIEEVVGDMVSSLVSKKPGLDLADGYVSFVRQNQEVLRERISDELHTQKVFDLWYHRSVKALCVWLTDRMDLQLHVYQLKTLIRIVKKTYQDFRLQGVEETVLQDPSYVTLYNRLTVEEATLAVRAPGAAALQGVSMKDSDEEDD</sequence>
<dbReference type="GO" id="GO:0098978">
    <property type="term" value="C:glutamatergic synapse"/>
    <property type="evidence" value="ECO:0007669"/>
    <property type="project" value="TreeGrafter"/>
</dbReference>
<keyword evidence="3" id="KW-1185">Reference proteome</keyword>
<evidence type="ECO:0000313" key="2">
    <source>
        <dbReference type="EMBL" id="KAJ3596242.1"/>
    </source>
</evidence>
<dbReference type="InterPro" id="IPR010439">
    <property type="entry name" value="MUN_dom"/>
</dbReference>
<gene>
    <name evidence="2" type="ORF">NHX12_002651</name>
</gene>
<evidence type="ECO:0000259" key="1">
    <source>
        <dbReference type="Pfam" id="PF06292"/>
    </source>
</evidence>
<evidence type="ECO:0000313" key="3">
    <source>
        <dbReference type="Proteomes" id="UP001148018"/>
    </source>
</evidence>
<dbReference type="GO" id="GO:0045921">
    <property type="term" value="P:positive regulation of exocytosis"/>
    <property type="evidence" value="ECO:0007669"/>
    <property type="project" value="TreeGrafter"/>
</dbReference>
<dbReference type="PANTHER" id="PTHR12166:SF7">
    <property type="entry name" value="CALCIUM-DEPENDENT SECRETION ACTIVATOR 2"/>
    <property type="match status" value="1"/>
</dbReference>
<comment type="caution">
    <text evidence="2">The sequence shown here is derived from an EMBL/GenBank/DDBJ whole genome shotgun (WGS) entry which is preliminary data.</text>
</comment>
<dbReference type="GO" id="GO:1990504">
    <property type="term" value="P:dense core granule exocytosis"/>
    <property type="evidence" value="ECO:0007669"/>
    <property type="project" value="InterPro"/>
</dbReference>
<name>A0A9Q0DX39_9TELE</name>
<proteinExistence type="predicted"/>
<dbReference type="PANTHER" id="PTHR12166">
    <property type="entry name" value="CALCIUM-DEPENDENT SECRETION ACTIVATOR"/>
    <property type="match status" value="1"/>
</dbReference>
<dbReference type="GO" id="GO:0098793">
    <property type="term" value="C:presynapse"/>
    <property type="evidence" value="ECO:0007669"/>
    <property type="project" value="GOC"/>
</dbReference>
<protein>
    <recommendedName>
        <fullName evidence="1">MUN domain-containing protein</fullName>
    </recommendedName>
</protein>
<dbReference type="Proteomes" id="UP001148018">
    <property type="component" value="Unassembled WGS sequence"/>
</dbReference>
<accession>A0A9Q0DX39</accession>
<dbReference type="AlphaFoldDB" id="A0A9Q0DX39"/>
<dbReference type="EMBL" id="JANIIK010000110">
    <property type="protein sequence ID" value="KAJ3596242.1"/>
    <property type="molecule type" value="Genomic_DNA"/>
</dbReference>
<dbReference type="OrthoDB" id="10063282at2759"/>
<dbReference type="GO" id="GO:0016079">
    <property type="term" value="P:synaptic vesicle exocytosis"/>
    <property type="evidence" value="ECO:0007669"/>
    <property type="project" value="InterPro"/>
</dbReference>
<dbReference type="Pfam" id="PF06292">
    <property type="entry name" value="MUN"/>
    <property type="match status" value="2"/>
</dbReference>
<reference evidence="2" key="1">
    <citation type="submission" date="2022-07" db="EMBL/GenBank/DDBJ databases">
        <title>Chromosome-level genome of Muraenolepis orangiensis.</title>
        <authorList>
            <person name="Kim J."/>
        </authorList>
    </citation>
    <scope>NUCLEOTIDE SEQUENCE</scope>
    <source>
        <strain evidence="2">KU_S4_2022</strain>
        <tissue evidence="2">Muscle</tissue>
    </source>
</reference>
<dbReference type="InterPro" id="IPR033227">
    <property type="entry name" value="CAPS"/>
</dbReference>